<dbReference type="EMBL" id="BGPR01010832">
    <property type="protein sequence ID" value="GBN48199.1"/>
    <property type="molecule type" value="Genomic_DNA"/>
</dbReference>
<gene>
    <name evidence="1" type="ORF">AVEN_156176_1</name>
</gene>
<accession>A0A4Y2PAT0</accession>
<evidence type="ECO:0000313" key="2">
    <source>
        <dbReference type="Proteomes" id="UP000499080"/>
    </source>
</evidence>
<protein>
    <submittedName>
        <fullName evidence="1">Uncharacterized protein</fullName>
    </submittedName>
</protein>
<comment type="caution">
    <text evidence="1">The sequence shown here is derived from an EMBL/GenBank/DDBJ whole genome shotgun (WGS) entry which is preliminary data.</text>
</comment>
<keyword evidence="2" id="KW-1185">Reference proteome</keyword>
<proteinExistence type="predicted"/>
<sequence>MLPSRKPSTYLLSPATSHLHAGSDPSLQDTGENIDLCNLAWLSQSPCSGRTNSRKSWSHIAGSWETYFELGPLLQMLCGLFDICFNSFSVER</sequence>
<organism evidence="1 2">
    <name type="scientific">Araneus ventricosus</name>
    <name type="common">Orbweaver spider</name>
    <name type="synonym">Epeira ventricosa</name>
    <dbReference type="NCBI Taxonomy" id="182803"/>
    <lineage>
        <taxon>Eukaryota</taxon>
        <taxon>Metazoa</taxon>
        <taxon>Ecdysozoa</taxon>
        <taxon>Arthropoda</taxon>
        <taxon>Chelicerata</taxon>
        <taxon>Arachnida</taxon>
        <taxon>Araneae</taxon>
        <taxon>Araneomorphae</taxon>
        <taxon>Entelegynae</taxon>
        <taxon>Araneoidea</taxon>
        <taxon>Araneidae</taxon>
        <taxon>Araneus</taxon>
    </lineage>
</organism>
<dbReference type="Proteomes" id="UP000499080">
    <property type="component" value="Unassembled WGS sequence"/>
</dbReference>
<evidence type="ECO:0000313" key="1">
    <source>
        <dbReference type="EMBL" id="GBN48199.1"/>
    </source>
</evidence>
<name>A0A4Y2PAT0_ARAVE</name>
<dbReference type="AlphaFoldDB" id="A0A4Y2PAT0"/>
<reference evidence="1 2" key="1">
    <citation type="journal article" date="2019" name="Sci. Rep.">
        <title>Orb-weaving spider Araneus ventricosus genome elucidates the spidroin gene catalogue.</title>
        <authorList>
            <person name="Kono N."/>
            <person name="Nakamura H."/>
            <person name="Ohtoshi R."/>
            <person name="Moran D.A.P."/>
            <person name="Shinohara A."/>
            <person name="Yoshida Y."/>
            <person name="Fujiwara M."/>
            <person name="Mori M."/>
            <person name="Tomita M."/>
            <person name="Arakawa K."/>
        </authorList>
    </citation>
    <scope>NUCLEOTIDE SEQUENCE [LARGE SCALE GENOMIC DNA]</scope>
</reference>